<dbReference type="AlphaFoldDB" id="A0A3N6PJW1"/>
<protein>
    <recommendedName>
        <fullName evidence="3">Diguanylate cyclase</fullName>
    </recommendedName>
</protein>
<comment type="caution">
    <text evidence="1">The sequence shown here is derived from an EMBL/GenBank/DDBJ whole genome shotgun (WGS) entry which is preliminary data.</text>
</comment>
<evidence type="ECO:0000313" key="1">
    <source>
        <dbReference type="EMBL" id="RQH27499.1"/>
    </source>
</evidence>
<keyword evidence="2" id="KW-1185">Reference proteome</keyword>
<dbReference type="InterPro" id="IPR043128">
    <property type="entry name" value="Rev_trsase/Diguanyl_cyclase"/>
</dbReference>
<organism evidence="1 2">
    <name type="scientific">Okeania hirsuta</name>
    <dbReference type="NCBI Taxonomy" id="1458930"/>
    <lineage>
        <taxon>Bacteria</taxon>
        <taxon>Bacillati</taxon>
        <taxon>Cyanobacteriota</taxon>
        <taxon>Cyanophyceae</taxon>
        <taxon>Oscillatoriophycideae</taxon>
        <taxon>Oscillatoriales</taxon>
        <taxon>Microcoleaceae</taxon>
        <taxon>Okeania</taxon>
    </lineage>
</organism>
<evidence type="ECO:0008006" key="3">
    <source>
        <dbReference type="Google" id="ProtNLM"/>
    </source>
</evidence>
<proteinExistence type="predicted"/>
<evidence type="ECO:0000313" key="2">
    <source>
        <dbReference type="Proteomes" id="UP000269154"/>
    </source>
</evidence>
<dbReference type="SUPFAM" id="SSF55073">
    <property type="entry name" value="Nucleotide cyclase"/>
    <property type="match status" value="1"/>
</dbReference>
<reference evidence="1 2" key="1">
    <citation type="journal article" date="2018" name="ACS Chem. Biol.">
        <title>Ketoreductase domain dysfunction expands chemodiversity: malyngamide biosynthesis in the cyanobacterium Okeania hirsuta.</title>
        <authorList>
            <person name="Moss N.A."/>
            <person name="Leao T."/>
            <person name="Rankin M."/>
            <person name="McCullough T.M."/>
            <person name="Qu P."/>
            <person name="Korobeynikov A."/>
            <person name="Smith J.L."/>
            <person name="Gerwick L."/>
            <person name="Gerwick W.H."/>
        </authorList>
    </citation>
    <scope>NUCLEOTIDE SEQUENCE [LARGE SCALE GENOMIC DNA]</scope>
    <source>
        <strain evidence="1 2">PAB10Feb10-1</strain>
    </source>
</reference>
<dbReference type="OrthoDB" id="9812260at2"/>
<gene>
    <name evidence="1" type="ORF">D5R40_27385</name>
</gene>
<dbReference type="Proteomes" id="UP000269154">
    <property type="component" value="Unassembled WGS sequence"/>
</dbReference>
<name>A0A3N6PJW1_9CYAN</name>
<dbReference type="InterPro" id="IPR029787">
    <property type="entry name" value="Nucleotide_cyclase"/>
</dbReference>
<accession>A0A3N6PJW1</accession>
<dbReference type="Gene3D" id="3.30.70.270">
    <property type="match status" value="1"/>
</dbReference>
<dbReference type="EMBL" id="RCBY01000249">
    <property type="protein sequence ID" value="RQH27499.1"/>
    <property type="molecule type" value="Genomic_DNA"/>
</dbReference>
<sequence>MIPFTEATYQSLIAGADRALYQAKEKGRNQVIPYVGDIIIN</sequence>